<feature type="region of interest" description="Disordered" evidence="1">
    <location>
        <begin position="68"/>
        <end position="91"/>
    </location>
</feature>
<reference evidence="2 3" key="2">
    <citation type="submission" date="2019-09" db="EMBL/GenBank/DDBJ databases">
        <authorList>
            <person name="Jin C."/>
        </authorList>
    </citation>
    <scope>NUCLEOTIDE SEQUENCE [LARGE SCALE GENOMIC DNA]</scope>
    <source>
        <strain evidence="2 3">BN140002</strain>
    </source>
</reference>
<evidence type="ECO:0000256" key="1">
    <source>
        <dbReference type="SAM" id="MobiDB-lite"/>
    </source>
</evidence>
<evidence type="ECO:0000313" key="3">
    <source>
        <dbReference type="Proteomes" id="UP000323142"/>
    </source>
</evidence>
<sequence length="91" mass="9216">MSTLPMSNSSNVQQTMTQQTLQSTQSQQNGNMFTNLLQTVSNLQQISAMGVPGGLVGAAVFSLARSAIQGNGNPGQQSGGGAGSNETGRSA</sequence>
<comment type="caution">
    <text evidence="2">The sequence shown here is derived from an EMBL/GenBank/DDBJ whole genome shotgun (WGS) entry which is preliminary data.</text>
</comment>
<feature type="region of interest" description="Disordered" evidence="1">
    <location>
        <begin position="1"/>
        <end position="27"/>
    </location>
</feature>
<evidence type="ECO:0000313" key="2">
    <source>
        <dbReference type="EMBL" id="KAA2236548.1"/>
    </source>
</evidence>
<name>A0A5B2VCR1_9HYPH</name>
<accession>A0A5B2VCR1</accession>
<gene>
    <name evidence="2" type="ORF">F0L46_13810</name>
</gene>
<dbReference type="EMBL" id="VUOA01000025">
    <property type="protein sequence ID" value="KAA2236548.1"/>
    <property type="molecule type" value="Genomic_DNA"/>
</dbReference>
<dbReference type="AlphaFoldDB" id="A0A5B2VCR1"/>
<proteinExistence type="predicted"/>
<organism evidence="2 3">
    <name type="scientific">Salinarimonas soli</name>
    <dbReference type="NCBI Taxonomy" id="1638099"/>
    <lineage>
        <taxon>Bacteria</taxon>
        <taxon>Pseudomonadati</taxon>
        <taxon>Pseudomonadota</taxon>
        <taxon>Alphaproteobacteria</taxon>
        <taxon>Hyphomicrobiales</taxon>
        <taxon>Salinarimonadaceae</taxon>
        <taxon>Salinarimonas</taxon>
    </lineage>
</organism>
<keyword evidence="3" id="KW-1185">Reference proteome</keyword>
<reference evidence="2 3" key="1">
    <citation type="submission" date="2019-09" db="EMBL/GenBank/DDBJ databases">
        <title>Salinarimonas rosea gen. nov., sp. nov., a new member of the a-2 subgroup of the Proteobacteria.</title>
        <authorList>
            <person name="Liu J."/>
        </authorList>
    </citation>
    <scope>NUCLEOTIDE SEQUENCE [LARGE SCALE GENOMIC DNA]</scope>
    <source>
        <strain evidence="2 3">BN140002</strain>
    </source>
</reference>
<protein>
    <submittedName>
        <fullName evidence="2">Uncharacterized protein</fullName>
    </submittedName>
</protein>
<dbReference type="RefSeq" id="WP_149818476.1">
    <property type="nucleotide sequence ID" value="NZ_VUOA01000025.1"/>
</dbReference>
<dbReference type="Proteomes" id="UP000323142">
    <property type="component" value="Unassembled WGS sequence"/>
</dbReference>
<feature type="compositionally biased region" description="Low complexity" evidence="1">
    <location>
        <begin position="13"/>
        <end position="27"/>
    </location>
</feature>
<feature type="compositionally biased region" description="Polar residues" evidence="1">
    <location>
        <begin position="1"/>
        <end position="12"/>
    </location>
</feature>